<evidence type="ECO:0000313" key="1">
    <source>
        <dbReference type="EMBL" id="PKF35518.1"/>
    </source>
</evidence>
<dbReference type="AlphaFoldDB" id="A0A2N0WI97"/>
<accession>A0A2N0WI97</accession>
<evidence type="ECO:0000313" key="2">
    <source>
        <dbReference type="Proteomes" id="UP000233553"/>
    </source>
</evidence>
<gene>
    <name evidence="1" type="ORF">CW311_04305</name>
</gene>
<comment type="caution">
    <text evidence="1">The sequence shown here is derived from an EMBL/GenBank/DDBJ whole genome shotgun (WGS) entry which is preliminary data.</text>
</comment>
<reference evidence="1 2" key="1">
    <citation type="submission" date="2017-12" db="EMBL/GenBank/DDBJ databases">
        <title>Draft Genome sequences of multiple microbial strains isolated from spacecraft associated surfaces.</title>
        <authorList>
            <person name="Seuylemezian A."/>
            <person name="Vaishampayan P."/>
            <person name="Venkateswaran K."/>
        </authorList>
    </citation>
    <scope>NUCLEOTIDE SEQUENCE [LARGE SCALE GENOMIC DNA]</scope>
    <source>
        <strain evidence="1 2">2P01AA</strain>
    </source>
</reference>
<proteinExistence type="predicted"/>
<dbReference type="Proteomes" id="UP000233553">
    <property type="component" value="Unassembled WGS sequence"/>
</dbReference>
<sequence>MQNGLAFINGNKFQQMGKAVAKKVDQVTGKYVIKDQERSAEVFELLGFACKGMNGGMEVRLRSTYSGQCFTLPNFWDIRPAFPNEAQANARQGSEQFKQYWANNAFSY</sequence>
<protein>
    <submittedName>
        <fullName evidence="1">Uncharacterized protein</fullName>
    </submittedName>
</protein>
<dbReference type="EMBL" id="PISJ01000005">
    <property type="protein sequence ID" value="PKF35518.1"/>
    <property type="molecule type" value="Genomic_DNA"/>
</dbReference>
<organism evidence="1 2">
    <name type="scientific">Acinetobacter proteolyticus</name>
    <dbReference type="NCBI Taxonomy" id="1776741"/>
    <lineage>
        <taxon>Bacteria</taxon>
        <taxon>Pseudomonadati</taxon>
        <taxon>Pseudomonadota</taxon>
        <taxon>Gammaproteobacteria</taxon>
        <taxon>Moraxellales</taxon>
        <taxon>Moraxellaceae</taxon>
        <taxon>Acinetobacter</taxon>
    </lineage>
</organism>
<name>A0A2N0WI97_9GAMM</name>
<dbReference type="RefSeq" id="WP_101235739.1">
    <property type="nucleotide sequence ID" value="NZ_PISJ01000005.1"/>
</dbReference>